<dbReference type="Gene3D" id="3.40.50.300">
    <property type="entry name" value="P-loop containing nucleotide triphosphate hydrolases"/>
    <property type="match status" value="1"/>
</dbReference>
<name>A0ABR2KWG3_9EUKA</name>
<dbReference type="Proteomes" id="UP001470230">
    <property type="component" value="Unassembled WGS sequence"/>
</dbReference>
<gene>
    <name evidence="1" type="ORF">M9Y10_023911</name>
</gene>
<keyword evidence="2" id="KW-1185">Reference proteome</keyword>
<proteinExistence type="predicted"/>
<comment type="caution">
    <text evidence="1">The sequence shown here is derived from an EMBL/GenBank/DDBJ whole genome shotgun (WGS) entry which is preliminary data.</text>
</comment>
<dbReference type="EMBL" id="JAPFFF010000003">
    <property type="protein sequence ID" value="KAK8895447.1"/>
    <property type="molecule type" value="Genomic_DNA"/>
</dbReference>
<dbReference type="Pfam" id="PF00071">
    <property type="entry name" value="Ras"/>
    <property type="match status" value="1"/>
</dbReference>
<accession>A0ABR2KWG3</accession>
<dbReference type="SUPFAM" id="SSF52540">
    <property type="entry name" value="P-loop containing nucleoside triphosphate hydrolases"/>
    <property type="match status" value="1"/>
</dbReference>
<sequence length="479" mass="54809">MYDNDFKIMAQIDTKKNETLVFEIHAFDYLISNIILVGDACFGKSKILELYFDNKFSENTLGTICVDYKIGDFVINGEKVKVQDEENEPDTFNRALEQIRIVDTLTLAQSTIDVDTKNIEVNNLLVDYASTMVIFSPKYIKALDHVKTNQFTYYTSYDYTIKEKVIGYRIWFDEDFIKYEILYEENEEISLLDSKSIPSSFAKSFAIIPQAGFIQLFSSGPNVKTVKDFNVTIKRYDPFNFSYMIKKPYKNAHWPETYETFEIDQVGDWSGVTNSPKIYITYDTKKTDVKLPETFANFKVSQEEFYKYTSKSDQLMDDDNGYDDFVVPGQTVVEVDVSNKTNDEIQSIIDTTLSTGFNETDKKDKVVDINKPIDFVSKKEYDDNEWTKFSSGSKITLESGNLNIILPDQGDISVEVKDADNIKLKINGKGTLNLNSTDQNKKSFTRTLAAVAAVAAVAIMEKIRKTAILKRKLIKLQQS</sequence>
<reference evidence="1 2" key="1">
    <citation type="submission" date="2024-04" db="EMBL/GenBank/DDBJ databases">
        <title>Tritrichomonas musculus Genome.</title>
        <authorList>
            <person name="Alves-Ferreira E."/>
            <person name="Grigg M."/>
            <person name="Lorenzi H."/>
            <person name="Galac M."/>
        </authorList>
    </citation>
    <scope>NUCLEOTIDE SEQUENCE [LARGE SCALE GENOMIC DNA]</scope>
    <source>
        <strain evidence="1 2">EAF2021</strain>
    </source>
</reference>
<organism evidence="1 2">
    <name type="scientific">Tritrichomonas musculus</name>
    <dbReference type="NCBI Taxonomy" id="1915356"/>
    <lineage>
        <taxon>Eukaryota</taxon>
        <taxon>Metamonada</taxon>
        <taxon>Parabasalia</taxon>
        <taxon>Tritrichomonadida</taxon>
        <taxon>Tritrichomonadidae</taxon>
        <taxon>Tritrichomonas</taxon>
    </lineage>
</organism>
<dbReference type="InterPro" id="IPR027417">
    <property type="entry name" value="P-loop_NTPase"/>
</dbReference>
<evidence type="ECO:0000313" key="1">
    <source>
        <dbReference type="EMBL" id="KAK8895447.1"/>
    </source>
</evidence>
<protein>
    <submittedName>
        <fullName evidence="1">Ras- protein Rab-35</fullName>
    </submittedName>
</protein>
<dbReference type="InterPro" id="IPR001806">
    <property type="entry name" value="Small_GTPase"/>
</dbReference>
<evidence type="ECO:0000313" key="2">
    <source>
        <dbReference type="Proteomes" id="UP001470230"/>
    </source>
</evidence>